<dbReference type="InterPro" id="IPR044712">
    <property type="entry name" value="SLC25A32-like"/>
</dbReference>
<evidence type="ECO:0000256" key="4">
    <source>
        <dbReference type="ARBA" id="ARBA00022614"/>
    </source>
</evidence>
<dbReference type="InterPro" id="IPR023395">
    <property type="entry name" value="MCP_dom_sf"/>
</dbReference>
<dbReference type="SUPFAM" id="SSF103506">
    <property type="entry name" value="Mitochondrial carrier"/>
    <property type="match status" value="1"/>
</dbReference>
<evidence type="ECO:0000313" key="12">
    <source>
        <dbReference type="Proteomes" id="UP000075243"/>
    </source>
</evidence>
<feature type="transmembrane region" description="Helical" evidence="9">
    <location>
        <begin position="69"/>
        <end position="88"/>
    </location>
</feature>
<keyword evidence="3" id="KW-0813">Transport</keyword>
<dbReference type="InterPro" id="IPR013210">
    <property type="entry name" value="LRR_N_plant-typ"/>
</dbReference>
<evidence type="ECO:0000256" key="8">
    <source>
        <dbReference type="ARBA" id="ARBA00023136"/>
    </source>
</evidence>
<gene>
    <name evidence="11" type="ORF">KK1_015757</name>
</gene>
<reference evidence="11 12" key="1">
    <citation type="journal article" date="2012" name="Nat. Biotechnol.">
        <title>Draft genome sequence of pigeonpea (Cajanus cajan), an orphan legume crop of resource-poor farmers.</title>
        <authorList>
            <person name="Varshney R.K."/>
            <person name="Chen W."/>
            <person name="Li Y."/>
            <person name="Bharti A.K."/>
            <person name="Saxena R.K."/>
            <person name="Schlueter J.A."/>
            <person name="Donoghue M.T."/>
            <person name="Azam S."/>
            <person name="Fan G."/>
            <person name="Whaley A.M."/>
            <person name="Farmer A.D."/>
            <person name="Sheridan J."/>
            <person name="Iwata A."/>
            <person name="Tuteja R."/>
            <person name="Penmetsa R.V."/>
            <person name="Wu W."/>
            <person name="Upadhyaya H.D."/>
            <person name="Yang S.P."/>
            <person name="Shah T."/>
            <person name="Saxena K.B."/>
            <person name="Michael T."/>
            <person name="McCombie W.R."/>
            <person name="Yang B."/>
            <person name="Zhang G."/>
            <person name="Yang H."/>
            <person name="Wang J."/>
            <person name="Spillane C."/>
            <person name="Cook D.R."/>
            <person name="May G.D."/>
            <person name="Xu X."/>
            <person name="Jackson S.A."/>
        </authorList>
    </citation>
    <scope>NUCLEOTIDE SEQUENCE [LARGE SCALE GENOMIC DNA]</scope>
    <source>
        <strain evidence="12">cv. Asha</strain>
    </source>
</reference>
<evidence type="ECO:0000256" key="6">
    <source>
        <dbReference type="ARBA" id="ARBA00022737"/>
    </source>
</evidence>
<evidence type="ECO:0000313" key="11">
    <source>
        <dbReference type="EMBL" id="KYP60304.1"/>
    </source>
</evidence>
<accession>A0A151SZR6</accession>
<comment type="similarity">
    <text evidence="2">Belongs to the mitochondrial carrier (TC 2.A.29) family.</text>
</comment>
<dbReference type="PANTHER" id="PTHR45683">
    <property type="entry name" value="MITOCHONDRIAL NICOTINAMIDE ADENINE DINUCLEOTIDE TRANSPORTER 1-RELATED-RELATED"/>
    <property type="match status" value="1"/>
</dbReference>
<feature type="domain" description="Leucine-rich repeat-containing N-terminal plant-type" evidence="10">
    <location>
        <begin position="174"/>
        <end position="210"/>
    </location>
</feature>
<name>A0A151SZR6_CAJCA</name>
<dbReference type="Proteomes" id="UP000075243">
    <property type="component" value="Chromosome 10"/>
</dbReference>
<keyword evidence="7 9" id="KW-1133">Transmembrane helix</keyword>
<comment type="subcellular location">
    <subcellularLocation>
        <location evidence="1">Membrane</location>
    </subcellularLocation>
</comment>
<evidence type="ECO:0000259" key="10">
    <source>
        <dbReference type="Pfam" id="PF08263"/>
    </source>
</evidence>
<dbReference type="EMBL" id="CM003612">
    <property type="protein sequence ID" value="KYP60304.1"/>
    <property type="molecule type" value="Genomic_DNA"/>
</dbReference>
<feature type="transmembrane region" description="Helical" evidence="9">
    <location>
        <begin position="25"/>
        <end position="48"/>
    </location>
</feature>
<evidence type="ECO:0000256" key="9">
    <source>
        <dbReference type="SAM" id="Phobius"/>
    </source>
</evidence>
<sequence>MDGSFPTSLGSCMIYGNVFAQSSDLGFSVLIFHNFMVHGVYYYFYQIFRNKAEAAALNQKKMGIDDGSVRMLSSLLVTALSGCVNVLLTNPTWVVVTRMQENAFNLTSEQECWVVVCAQDHFFDVITNVISLIAALLANVSRIAMKSIWGPFGLWLRVFVGLISLCRTKRCCSLNDEGLTLLEFRVRITSDPFGALENWNPNDCNPCKWVLDNLSLEGMLAPELRKISHLKSICPSLLVLWNSCVPFPKESKDVDISSRSYSRLCVDASTLLPLDRWMGRRCLMCPCVGGQRSGWLAEISMLPLPLEYCDASPGACLW</sequence>
<dbReference type="GO" id="GO:0055085">
    <property type="term" value="P:transmembrane transport"/>
    <property type="evidence" value="ECO:0007669"/>
    <property type="project" value="InterPro"/>
</dbReference>
<keyword evidence="5 9" id="KW-0812">Transmembrane</keyword>
<organism evidence="11 12">
    <name type="scientific">Cajanus cajan</name>
    <name type="common">Pigeon pea</name>
    <name type="synonym">Cajanus indicus</name>
    <dbReference type="NCBI Taxonomy" id="3821"/>
    <lineage>
        <taxon>Eukaryota</taxon>
        <taxon>Viridiplantae</taxon>
        <taxon>Streptophyta</taxon>
        <taxon>Embryophyta</taxon>
        <taxon>Tracheophyta</taxon>
        <taxon>Spermatophyta</taxon>
        <taxon>Magnoliopsida</taxon>
        <taxon>eudicotyledons</taxon>
        <taxon>Gunneridae</taxon>
        <taxon>Pentapetalae</taxon>
        <taxon>rosids</taxon>
        <taxon>fabids</taxon>
        <taxon>Fabales</taxon>
        <taxon>Fabaceae</taxon>
        <taxon>Papilionoideae</taxon>
        <taxon>50 kb inversion clade</taxon>
        <taxon>NPAAA clade</taxon>
        <taxon>indigoferoid/millettioid clade</taxon>
        <taxon>Phaseoleae</taxon>
        <taxon>Cajanus</taxon>
    </lineage>
</organism>
<dbReference type="GO" id="GO:0016020">
    <property type="term" value="C:membrane"/>
    <property type="evidence" value="ECO:0007669"/>
    <property type="project" value="UniProtKB-SubCell"/>
</dbReference>
<dbReference type="Gramene" id="C.cajan_15314.t">
    <property type="protein sequence ID" value="C.cajan_15314.t"/>
    <property type="gene ID" value="C.cajan_15314"/>
</dbReference>
<evidence type="ECO:0000256" key="3">
    <source>
        <dbReference type="ARBA" id="ARBA00022448"/>
    </source>
</evidence>
<keyword evidence="4" id="KW-0433">Leucine-rich repeat</keyword>
<proteinExistence type="inferred from homology"/>
<dbReference type="Gene3D" id="1.50.40.10">
    <property type="entry name" value="Mitochondrial carrier domain"/>
    <property type="match status" value="1"/>
</dbReference>
<protein>
    <submittedName>
        <fullName evidence="11">LRR receptor-like serine/threonine-protein kinase At5g45840 family</fullName>
    </submittedName>
</protein>
<evidence type="ECO:0000256" key="1">
    <source>
        <dbReference type="ARBA" id="ARBA00004370"/>
    </source>
</evidence>
<dbReference type="STRING" id="3821.A0A151SZR6"/>
<dbReference type="AlphaFoldDB" id="A0A151SZR6"/>
<dbReference type="Pfam" id="PF08263">
    <property type="entry name" value="LRRNT_2"/>
    <property type="match status" value="1"/>
</dbReference>
<keyword evidence="8 9" id="KW-0472">Membrane</keyword>
<dbReference type="GO" id="GO:0006862">
    <property type="term" value="P:nucleotide transport"/>
    <property type="evidence" value="ECO:0007669"/>
    <property type="project" value="InterPro"/>
</dbReference>
<evidence type="ECO:0000256" key="2">
    <source>
        <dbReference type="ARBA" id="ARBA00006375"/>
    </source>
</evidence>
<evidence type="ECO:0000256" key="5">
    <source>
        <dbReference type="ARBA" id="ARBA00022692"/>
    </source>
</evidence>
<evidence type="ECO:0000256" key="7">
    <source>
        <dbReference type="ARBA" id="ARBA00022989"/>
    </source>
</evidence>
<keyword evidence="6" id="KW-0677">Repeat</keyword>
<keyword evidence="12" id="KW-1185">Reference proteome</keyword>